<accession>A0A1F5EMJ7</accession>
<protein>
    <submittedName>
        <fullName evidence="2">Uncharacterized protein</fullName>
    </submittedName>
</protein>
<dbReference type="Proteomes" id="UP000186670">
    <property type="component" value="Unassembled WGS sequence"/>
</dbReference>
<organism evidence="2 3">
    <name type="scientific">Candidatus Campbellbacteria bacterium RIFCSPHIGHO2_01_FULL_34_10</name>
    <dbReference type="NCBI Taxonomy" id="1797577"/>
    <lineage>
        <taxon>Bacteria</taxon>
        <taxon>Candidatus Campbelliibacteriota</taxon>
    </lineage>
</organism>
<evidence type="ECO:0000313" key="2">
    <source>
        <dbReference type="EMBL" id="OGD68628.1"/>
    </source>
</evidence>
<keyword evidence="1" id="KW-0472">Membrane</keyword>
<keyword evidence="1" id="KW-0812">Transmembrane</keyword>
<evidence type="ECO:0000256" key="1">
    <source>
        <dbReference type="SAM" id="Phobius"/>
    </source>
</evidence>
<proteinExistence type="predicted"/>
<sequence length="70" mass="8240">MKIPSFQYRLSFYFGIIFCFASKDFSLSWSTVILVLLVWSISAAILGDKIDYLYDKFFRRTLDRILGIND</sequence>
<name>A0A1F5EMJ7_9BACT</name>
<keyword evidence="1" id="KW-1133">Transmembrane helix</keyword>
<gene>
    <name evidence="2" type="ORF">A2811_02545</name>
</gene>
<reference evidence="2 3" key="1">
    <citation type="journal article" date="2016" name="Nat. Commun.">
        <title>Thousands of microbial genomes shed light on interconnected biogeochemical processes in an aquifer system.</title>
        <authorList>
            <person name="Anantharaman K."/>
            <person name="Brown C.T."/>
            <person name="Hug L.A."/>
            <person name="Sharon I."/>
            <person name="Castelle C.J."/>
            <person name="Probst A.J."/>
            <person name="Thomas B.C."/>
            <person name="Singh A."/>
            <person name="Wilkins M.J."/>
            <person name="Karaoz U."/>
            <person name="Brodie E.L."/>
            <person name="Williams K.H."/>
            <person name="Hubbard S.S."/>
            <person name="Banfield J.F."/>
        </authorList>
    </citation>
    <scope>NUCLEOTIDE SEQUENCE [LARGE SCALE GENOMIC DNA]</scope>
</reference>
<dbReference type="EMBL" id="MEZZ01000025">
    <property type="protein sequence ID" value="OGD68628.1"/>
    <property type="molecule type" value="Genomic_DNA"/>
</dbReference>
<feature type="transmembrane region" description="Helical" evidence="1">
    <location>
        <begin position="29"/>
        <end position="47"/>
    </location>
</feature>
<evidence type="ECO:0000313" key="3">
    <source>
        <dbReference type="Proteomes" id="UP000186670"/>
    </source>
</evidence>
<comment type="caution">
    <text evidence="2">The sequence shown here is derived from an EMBL/GenBank/DDBJ whole genome shotgun (WGS) entry which is preliminary data.</text>
</comment>
<dbReference type="AlphaFoldDB" id="A0A1F5EMJ7"/>